<name>A0A8R1EB89_CAEJA</name>
<sequence>MPMSTASEQNSEVTVEDISALTLDTEDVEVKAEEKTAATTKKESLDSPSGSTSRAGSSVSATASPMHRNTTSQHGGLFVSAPGKIILFGEHAVVYGRKLDLSMTIPKAGERKTSGRKKLEIRYLNDIGTRNNWMTE</sequence>
<protein>
    <recommendedName>
        <fullName evidence="4">Mevalonate kinase</fullName>
    </recommendedName>
</protein>
<evidence type="ECO:0000256" key="1">
    <source>
        <dbReference type="SAM" id="MobiDB-lite"/>
    </source>
</evidence>
<dbReference type="InterPro" id="IPR020568">
    <property type="entry name" value="Ribosomal_Su5_D2-typ_SF"/>
</dbReference>
<dbReference type="EnsemblMetazoa" id="CJA28215b.1">
    <property type="protein sequence ID" value="CJA28215b.1"/>
    <property type="gene ID" value="WBGene00183789"/>
</dbReference>
<evidence type="ECO:0008006" key="4">
    <source>
        <dbReference type="Google" id="ProtNLM"/>
    </source>
</evidence>
<feature type="region of interest" description="Disordered" evidence="1">
    <location>
        <begin position="1"/>
        <end position="76"/>
    </location>
</feature>
<proteinExistence type="predicted"/>
<dbReference type="AlphaFoldDB" id="A0A8R1EB89"/>
<dbReference type="InterPro" id="IPR014721">
    <property type="entry name" value="Ribsml_uS5_D2-typ_fold_subgr"/>
</dbReference>
<feature type="compositionally biased region" description="Low complexity" evidence="1">
    <location>
        <begin position="47"/>
        <end position="64"/>
    </location>
</feature>
<evidence type="ECO:0000313" key="2">
    <source>
        <dbReference type="EnsemblMetazoa" id="CJA28215b.1"/>
    </source>
</evidence>
<reference evidence="2" key="2">
    <citation type="submission" date="2022-06" db="UniProtKB">
        <authorList>
            <consortium name="EnsemblMetazoa"/>
        </authorList>
    </citation>
    <scope>IDENTIFICATION</scope>
    <source>
        <strain evidence="2">DF5081</strain>
    </source>
</reference>
<feature type="compositionally biased region" description="Polar residues" evidence="1">
    <location>
        <begin position="1"/>
        <end position="13"/>
    </location>
</feature>
<dbReference type="SUPFAM" id="SSF54211">
    <property type="entry name" value="Ribosomal protein S5 domain 2-like"/>
    <property type="match status" value="1"/>
</dbReference>
<dbReference type="Proteomes" id="UP000005237">
    <property type="component" value="Unassembled WGS sequence"/>
</dbReference>
<feature type="compositionally biased region" description="Basic and acidic residues" evidence="1">
    <location>
        <begin position="28"/>
        <end position="45"/>
    </location>
</feature>
<keyword evidence="3" id="KW-1185">Reference proteome</keyword>
<reference evidence="3" key="1">
    <citation type="submission" date="2010-08" db="EMBL/GenBank/DDBJ databases">
        <authorList>
            <consortium name="Caenorhabditis japonica Sequencing Consortium"/>
            <person name="Wilson R.K."/>
        </authorList>
    </citation>
    <scope>NUCLEOTIDE SEQUENCE [LARGE SCALE GENOMIC DNA]</scope>
    <source>
        <strain evidence="3">DF5081</strain>
    </source>
</reference>
<evidence type="ECO:0000313" key="3">
    <source>
        <dbReference type="Proteomes" id="UP000005237"/>
    </source>
</evidence>
<dbReference type="Gene3D" id="3.30.230.10">
    <property type="match status" value="1"/>
</dbReference>
<accession>A0A8R1EB89</accession>
<organism evidence="2 3">
    <name type="scientific">Caenorhabditis japonica</name>
    <dbReference type="NCBI Taxonomy" id="281687"/>
    <lineage>
        <taxon>Eukaryota</taxon>
        <taxon>Metazoa</taxon>
        <taxon>Ecdysozoa</taxon>
        <taxon>Nematoda</taxon>
        <taxon>Chromadorea</taxon>
        <taxon>Rhabditida</taxon>
        <taxon>Rhabditina</taxon>
        <taxon>Rhabditomorpha</taxon>
        <taxon>Rhabditoidea</taxon>
        <taxon>Rhabditidae</taxon>
        <taxon>Peloderinae</taxon>
        <taxon>Caenorhabditis</taxon>
    </lineage>
</organism>